<comment type="caution">
    <text evidence="2">The sequence shown here is derived from an EMBL/GenBank/DDBJ whole genome shotgun (WGS) entry which is preliminary data.</text>
</comment>
<reference evidence="2 3" key="1">
    <citation type="submission" date="2016-07" db="EMBL/GenBank/DDBJ databases">
        <title>Caryophanon latum genome sequencing.</title>
        <authorList>
            <person name="Verma A."/>
            <person name="Pal Y."/>
            <person name="Krishnamurthi S."/>
        </authorList>
    </citation>
    <scope>NUCLEOTIDE SEQUENCE [LARGE SCALE GENOMIC DNA]</scope>
    <source>
        <strain evidence="2 3">DSM 14151</strain>
    </source>
</reference>
<proteinExistence type="predicted"/>
<protein>
    <recommendedName>
        <fullName evidence="1">Tubby C-terminal domain-containing protein</fullName>
    </recommendedName>
</protein>
<dbReference type="AlphaFoldDB" id="A0A1C0YUA8"/>
<evidence type="ECO:0000259" key="1">
    <source>
        <dbReference type="Pfam" id="PF23728"/>
    </source>
</evidence>
<name>A0A1C0YUA8_9BACL</name>
<organism evidence="2 3">
    <name type="scientific">Caryophanon latum</name>
    <dbReference type="NCBI Taxonomy" id="33977"/>
    <lineage>
        <taxon>Bacteria</taxon>
        <taxon>Bacillati</taxon>
        <taxon>Bacillota</taxon>
        <taxon>Bacilli</taxon>
        <taxon>Bacillales</taxon>
        <taxon>Caryophanaceae</taxon>
        <taxon>Caryophanon</taxon>
    </lineage>
</organism>
<dbReference type="EMBL" id="MATO01000034">
    <property type="protein sequence ID" value="OCS90732.1"/>
    <property type="molecule type" value="Genomic_DNA"/>
</dbReference>
<sequence>MTIYTYTETTEIDSTKPVPIVCDGQNVLTVSRVYSNRLKKFFDAMLDFHYFVEYHVHDMNGELLFQIKKYARRRRIWYKASDAAHDFMITYDGQFVMIPELHIHRDDGLKMELHKNIDDWSIFKEGDTEYARWNAEFDEESKLFHMTLDIVKEHPMMTHAHYIGIAQTTLFIGG</sequence>
<gene>
    <name evidence="2" type="ORF">A6K76_01385</name>
</gene>
<dbReference type="Pfam" id="PF23728">
    <property type="entry name" value="Tubby_C_like"/>
    <property type="match status" value="1"/>
</dbReference>
<feature type="domain" description="Tubby C-terminal" evidence="1">
    <location>
        <begin position="4"/>
        <end position="172"/>
    </location>
</feature>
<dbReference type="OrthoDB" id="2451847at2"/>
<dbReference type="Proteomes" id="UP000093482">
    <property type="component" value="Unassembled WGS sequence"/>
</dbReference>
<evidence type="ECO:0000313" key="2">
    <source>
        <dbReference type="EMBL" id="OCS90732.1"/>
    </source>
</evidence>
<keyword evidence="3" id="KW-1185">Reference proteome</keyword>
<dbReference type="RefSeq" id="WP_066464088.1">
    <property type="nucleotide sequence ID" value="NZ_MATO01000034.1"/>
</dbReference>
<dbReference type="InterPro" id="IPR056944">
    <property type="entry name" value="Tubby_C-like"/>
</dbReference>
<accession>A0A1C0YUA8</accession>
<evidence type="ECO:0000313" key="3">
    <source>
        <dbReference type="Proteomes" id="UP000093482"/>
    </source>
</evidence>